<evidence type="ECO:0000259" key="10">
    <source>
        <dbReference type="Pfam" id="PF04095"/>
    </source>
</evidence>
<proteinExistence type="inferred from homology"/>
<dbReference type="InterPro" id="IPR007229">
    <property type="entry name" value="Nic_PRibTrfase-Fam"/>
</dbReference>
<dbReference type="InterPro" id="IPR036068">
    <property type="entry name" value="Nicotinate_pribotase-like_C"/>
</dbReference>
<dbReference type="EMBL" id="QAOK01000008">
    <property type="protein sequence ID" value="PTQ81692.1"/>
    <property type="molecule type" value="Genomic_DNA"/>
</dbReference>
<dbReference type="NCBIfam" id="TIGR01513">
    <property type="entry name" value="NAPRTase_put"/>
    <property type="match status" value="1"/>
</dbReference>
<evidence type="ECO:0000256" key="7">
    <source>
        <dbReference type="ARBA" id="ARBA00022679"/>
    </source>
</evidence>
<dbReference type="InterPro" id="IPR041525">
    <property type="entry name" value="N/Namide_PRibTrfase"/>
</dbReference>
<dbReference type="PANTHER" id="PTHR11098:SF1">
    <property type="entry name" value="NICOTINATE PHOSPHORIBOSYLTRANSFERASE"/>
    <property type="match status" value="1"/>
</dbReference>
<keyword evidence="5 9" id="KW-0436">Ligase</keyword>
<keyword evidence="6 9" id="KW-0662">Pyridine nucleotide biosynthesis</keyword>
<keyword evidence="12" id="KW-0328">Glycosyltransferase</keyword>
<feature type="domain" description="Nicotinate phosphoribosyltransferase N-terminal" evidence="11">
    <location>
        <begin position="8"/>
        <end position="128"/>
    </location>
</feature>
<dbReference type="SUPFAM" id="SSF54675">
    <property type="entry name" value="Nicotinate/Quinolinate PRTase N-terminal domain-like"/>
    <property type="match status" value="1"/>
</dbReference>
<evidence type="ECO:0000256" key="5">
    <source>
        <dbReference type="ARBA" id="ARBA00022598"/>
    </source>
</evidence>
<dbReference type="Pfam" id="PF17767">
    <property type="entry name" value="NAPRTase_N"/>
    <property type="match status" value="1"/>
</dbReference>
<dbReference type="SUPFAM" id="SSF51690">
    <property type="entry name" value="Nicotinate/Quinolinate PRTase C-terminal domain-like"/>
    <property type="match status" value="1"/>
</dbReference>
<dbReference type="Gene3D" id="3.20.20.70">
    <property type="entry name" value="Aldolase class I"/>
    <property type="match status" value="1"/>
</dbReference>
<protein>
    <recommendedName>
        <fullName evidence="3 9">Nicotinate phosphoribosyltransferase</fullName>
        <ecNumber evidence="3 9">6.3.4.21</ecNumber>
    </recommendedName>
</protein>
<comment type="PTM">
    <text evidence="9">Transiently phosphorylated on a His residue during the reaction cycle. Phosphorylation strongly increases the affinity for substrates and increases the rate of nicotinate D-ribonucleotide production. Dephosphorylation regenerates the low-affinity form of the enzyme, leading to product release.</text>
</comment>
<gene>
    <name evidence="12" type="ORF">C8R21_10870</name>
</gene>
<dbReference type="InterPro" id="IPR013785">
    <property type="entry name" value="Aldolase_TIM"/>
</dbReference>
<comment type="caution">
    <text evidence="12">The sequence shown here is derived from an EMBL/GenBank/DDBJ whole genome shotgun (WGS) entry which is preliminary data.</text>
</comment>
<comment type="pathway">
    <text evidence="1 9">Cofactor biosynthesis; NAD(+) biosynthesis; nicotinate D-ribonucleotide from nicotinate: step 1/1.</text>
</comment>
<dbReference type="GO" id="GO:0034355">
    <property type="term" value="P:NAD+ biosynthetic process via the salvage pathway"/>
    <property type="evidence" value="ECO:0007669"/>
    <property type="project" value="TreeGrafter"/>
</dbReference>
<evidence type="ECO:0000259" key="11">
    <source>
        <dbReference type="Pfam" id="PF17767"/>
    </source>
</evidence>
<comment type="function">
    <text evidence="9">Catalyzes the first step in the biosynthesis of NAD from nicotinic acid, the ATP-dependent synthesis of beta-nicotinate D-ribonucleotide from nicotinate and 5-phospho-D-ribose 1-phosphate.</text>
</comment>
<dbReference type="EC" id="6.3.4.21" evidence="3 9"/>
<sequence length="457" mass="50363">MNPISSPLLTDHYQLTMLESYLQQGMQETAVFELFFRKLPPTRNFLVAAGLEQALEFLENLRFSAGELAWLKPRFGPALINYLEQFRFTGDVHAMPEGTLFFPDEPILRITAPLPQAQFVESRLINLLHFETLIASKAARSVLAAPGKLLVDFGMRRAHGAEAALLAARASYLAGFSGTSTVLAAAIYGMPSFGTVAHSYIQAHTDETAAFEHLVRCYPKNSTLLIDTYDTEAAAIKVVTLARKLAQDGIEVSGVRLDSGDLGMHARRVRRILDEGGLEKTRIFASGNLNENRVHELISSGAPIDGFGLGTALDVSSDAPALDCAYKLQEYAGKARRKRSEGKATWPGRKQVYRKYDPDGRAVRDVVALEKDDLHEGKPLIVPMMRNGQRIDGINGNRKLEAIRRQTVANYARLPEPLRLLETASAYPVEISASLQALAKKVDDECGPITSTRNLRI</sequence>
<evidence type="ECO:0000313" key="12">
    <source>
        <dbReference type="EMBL" id="PTQ81692.1"/>
    </source>
</evidence>
<dbReference type="Pfam" id="PF04095">
    <property type="entry name" value="NAPRTase"/>
    <property type="match status" value="1"/>
</dbReference>
<comment type="catalytic activity">
    <reaction evidence="8 9">
        <text>5-phospho-alpha-D-ribose 1-diphosphate + nicotinate + ATP + H2O = nicotinate beta-D-ribonucleotide + ADP + phosphate + diphosphate</text>
        <dbReference type="Rhea" id="RHEA:36163"/>
        <dbReference type="ChEBI" id="CHEBI:15377"/>
        <dbReference type="ChEBI" id="CHEBI:30616"/>
        <dbReference type="ChEBI" id="CHEBI:32544"/>
        <dbReference type="ChEBI" id="CHEBI:33019"/>
        <dbReference type="ChEBI" id="CHEBI:43474"/>
        <dbReference type="ChEBI" id="CHEBI:57502"/>
        <dbReference type="ChEBI" id="CHEBI:58017"/>
        <dbReference type="ChEBI" id="CHEBI:456216"/>
        <dbReference type="EC" id="6.3.4.21"/>
    </reaction>
</comment>
<dbReference type="RefSeq" id="WP_107761909.1">
    <property type="nucleotide sequence ID" value="NZ_QAOK01000008.1"/>
</dbReference>
<dbReference type="UniPathway" id="UPA00253">
    <property type="reaction ID" value="UER00457"/>
</dbReference>
<keyword evidence="7 9" id="KW-0808">Transferase</keyword>
<evidence type="ECO:0000256" key="1">
    <source>
        <dbReference type="ARBA" id="ARBA00004952"/>
    </source>
</evidence>
<comment type="similarity">
    <text evidence="2 9">Belongs to the NAPRTase family.</text>
</comment>
<evidence type="ECO:0000313" key="13">
    <source>
        <dbReference type="Proteomes" id="UP000244152"/>
    </source>
</evidence>
<feature type="domain" description="Nicotinate/nicotinamide phosphoribosyltransferase" evidence="10">
    <location>
        <begin position="150"/>
        <end position="330"/>
    </location>
</feature>
<evidence type="ECO:0000256" key="4">
    <source>
        <dbReference type="ARBA" id="ARBA00022553"/>
    </source>
</evidence>
<dbReference type="GO" id="GO:0005829">
    <property type="term" value="C:cytosol"/>
    <property type="evidence" value="ECO:0007669"/>
    <property type="project" value="TreeGrafter"/>
</dbReference>
<dbReference type="NCBIfam" id="NF006696">
    <property type="entry name" value="PRK09243.1-3"/>
    <property type="match status" value="1"/>
</dbReference>
<dbReference type="PANTHER" id="PTHR11098">
    <property type="entry name" value="NICOTINATE PHOSPHORIBOSYLTRANSFERASE"/>
    <property type="match status" value="1"/>
</dbReference>
<dbReference type="GO" id="GO:0016757">
    <property type="term" value="F:glycosyltransferase activity"/>
    <property type="evidence" value="ECO:0007669"/>
    <property type="project" value="UniProtKB-KW"/>
</dbReference>
<dbReference type="Proteomes" id="UP000244152">
    <property type="component" value="Unassembled WGS sequence"/>
</dbReference>
<evidence type="ECO:0000256" key="3">
    <source>
        <dbReference type="ARBA" id="ARBA00013236"/>
    </source>
</evidence>
<dbReference type="Gene3D" id="3.20.140.10">
    <property type="entry name" value="nicotinate phosphoribosyltransferase"/>
    <property type="match status" value="1"/>
</dbReference>
<dbReference type="InterPro" id="IPR006405">
    <property type="entry name" value="Nic_PRibTrfase_pncB"/>
</dbReference>
<dbReference type="CDD" id="cd01570">
    <property type="entry name" value="NAPRTase_A"/>
    <property type="match status" value="1"/>
</dbReference>
<accession>A0A2T5ICY2</accession>
<evidence type="ECO:0000256" key="8">
    <source>
        <dbReference type="ARBA" id="ARBA00048668"/>
    </source>
</evidence>
<name>A0A2T5ICY2_9PROT</name>
<evidence type="ECO:0000256" key="6">
    <source>
        <dbReference type="ARBA" id="ARBA00022642"/>
    </source>
</evidence>
<keyword evidence="4" id="KW-0597">Phosphoprotein</keyword>
<evidence type="ECO:0000256" key="2">
    <source>
        <dbReference type="ARBA" id="ARBA00010897"/>
    </source>
</evidence>
<organism evidence="12 13">
    <name type="scientific">Nitrosospira multiformis</name>
    <dbReference type="NCBI Taxonomy" id="1231"/>
    <lineage>
        <taxon>Bacteria</taxon>
        <taxon>Pseudomonadati</taxon>
        <taxon>Pseudomonadota</taxon>
        <taxon>Betaproteobacteria</taxon>
        <taxon>Nitrosomonadales</taxon>
        <taxon>Nitrosomonadaceae</taxon>
        <taxon>Nitrosospira</taxon>
    </lineage>
</organism>
<dbReference type="InterPro" id="IPR040727">
    <property type="entry name" value="NAPRTase_N"/>
</dbReference>
<dbReference type="PIRSF" id="PIRSF000484">
    <property type="entry name" value="NAPRT"/>
    <property type="match status" value="1"/>
</dbReference>
<reference evidence="12 13" key="1">
    <citation type="submission" date="2018-04" db="EMBL/GenBank/DDBJ databases">
        <title>Active sludge and wastewater microbial communities from Klosterneuburg, Austria.</title>
        <authorList>
            <person name="Wagner M."/>
        </authorList>
    </citation>
    <scope>NUCLEOTIDE SEQUENCE [LARGE SCALE GENOMIC DNA]</scope>
    <source>
        <strain evidence="12 13">Nl12</strain>
    </source>
</reference>
<evidence type="ECO:0000256" key="9">
    <source>
        <dbReference type="RuleBase" id="RU365100"/>
    </source>
</evidence>
<dbReference type="AlphaFoldDB" id="A0A2T5ICY2"/>
<dbReference type="GO" id="GO:0004516">
    <property type="term" value="F:nicotinate phosphoribosyltransferase activity"/>
    <property type="evidence" value="ECO:0007669"/>
    <property type="project" value="UniProtKB-UniRule"/>
</dbReference>
<dbReference type="NCBIfam" id="NF009131">
    <property type="entry name" value="PRK12484.1"/>
    <property type="match status" value="1"/>
</dbReference>